<feature type="region of interest" description="Disordered" evidence="1">
    <location>
        <begin position="128"/>
        <end position="191"/>
    </location>
</feature>
<feature type="compositionally biased region" description="Low complexity" evidence="1">
    <location>
        <begin position="133"/>
        <end position="144"/>
    </location>
</feature>
<keyword evidence="3" id="KW-1185">Reference proteome</keyword>
<protein>
    <submittedName>
        <fullName evidence="2">Uncharacterized protein</fullName>
    </submittedName>
</protein>
<evidence type="ECO:0000313" key="3">
    <source>
        <dbReference type="Proteomes" id="UP000799778"/>
    </source>
</evidence>
<feature type="compositionally biased region" description="Basic and acidic residues" evidence="1">
    <location>
        <begin position="168"/>
        <end position="181"/>
    </location>
</feature>
<name>A0A6A5XR84_9PLEO</name>
<evidence type="ECO:0000256" key="1">
    <source>
        <dbReference type="SAM" id="MobiDB-lite"/>
    </source>
</evidence>
<sequence length="198" mass="21713">MSLSFLADGHPFSPLLPYPTNLIPLTTCQLPKHIVKQVIKLLSLTCLQHTANKHATTLLMSIKSYTTMDPAIHSKPSAHLRYGPDVSVASALIQLMLNDFTNIFTPTRPNMLNNPFSILNISSRKLQHPFKAPSSPSPTSISTPPIQPVQPSRYTTKRSTIEQTANHRRGDRDVHGNDPDHLSFSSSGPIGGVQCAVM</sequence>
<accession>A0A6A5XR84</accession>
<dbReference type="Proteomes" id="UP000799778">
    <property type="component" value="Unassembled WGS sequence"/>
</dbReference>
<dbReference type="EMBL" id="ML978070">
    <property type="protein sequence ID" value="KAF2014814.1"/>
    <property type="molecule type" value="Genomic_DNA"/>
</dbReference>
<reference evidence="2" key="1">
    <citation type="journal article" date="2020" name="Stud. Mycol.">
        <title>101 Dothideomycetes genomes: a test case for predicting lifestyles and emergence of pathogens.</title>
        <authorList>
            <person name="Haridas S."/>
            <person name="Albert R."/>
            <person name="Binder M."/>
            <person name="Bloem J."/>
            <person name="Labutti K."/>
            <person name="Salamov A."/>
            <person name="Andreopoulos B."/>
            <person name="Baker S."/>
            <person name="Barry K."/>
            <person name="Bills G."/>
            <person name="Bluhm B."/>
            <person name="Cannon C."/>
            <person name="Castanera R."/>
            <person name="Culley D."/>
            <person name="Daum C."/>
            <person name="Ezra D."/>
            <person name="Gonzalez J."/>
            <person name="Henrissat B."/>
            <person name="Kuo A."/>
            <person name="Liang C."/>
            <person name="Lipzen A."/>
            <person name="Lutzoni F."/>
            <person name="Magnuson J."/>
            <person name="Mondo S."/>
            <person name="Nolan M."/>
            <person name="Ohm R."/>
            <person name="Pangilinan J."/>
            <person name="Park H.-J."/>
            <person name="Ramirez L."/>
            <person name="Alfaro M."/>
            <person name="Sun H."/>
            <person name="Tritt A."/>
            <person name="Yoshinaga Y."/>
            <person name="Zwiers L.-H."/>
            <person name="Turgeon B."/>
            <person name="Goodwin S."/>
            <person name="Spatafora J."/>
            <person name="Crous P."/>
            <person name="Grigoriev I."/>
        </authorList>
    </citation>
    <scope>NUCLEOTIDE SEQUENCE</scope>
    <source>
        <strain evidence="2">CBS 175.79</strain>
    </source>
</reference>
<dbReference type="RefSeq" id="XP_033383153.1">
    <property type="nucleotide sequence ID" value="XM_033528322.1"/>
</dbReference>
<organism evidence="2 3">
    <name type="scientific">Aaosphaeria arxii CBS 175.79</name>
    <dbReference type="NCBI Taxonomy" id="1450172"/>
    <lineage>
        <taxon>Eukaryota</taxon>
        <taxon>Fungi</taxon>
        <taxon>Dikarya</taxon>
        <taxon>Ascomycota</taxon>
        <taxon>Pezizomycotina</taxon>
        <taxon>Dothideomycetes</taxon>
        <taxon>Pleosporomycetidae</taxon>
        <taxon>Pleosporales</taxon>
        <taxon>Pleosporales incertae sedis</taxon>
        <taxon>Aaosphaeria</taxon>
    </lineage>
</organism>
<proteinExistence type="predicted"/>
<dbReference type="AlphaFoldDB" id="A0A6A5XR84"/>
<gene>
    <name evidence="2" type="ORF">BU24DRAFT_423729</name>
</gene>
<dbReference type="GeneID" id="54285719"/>
<evidence type="ECO:0000313" key="2">
    <source>
        <dbReference type="EMBL" id="KAF2014814.1"/>
    </source>
</evidence>
<feature type="compositionally biased region" description="Polar residues" evidence="1">
    <location>
        <begin position="149"/>
        <end position="164"/>
    </location>
</feature>